<sequence>MGLLVACMVAGMLYTQARDRHALETRGVRTEAEVVRVEHEDRNARHLWLEPRIASYPVFRFTTADGSAVEFRSIDMVDATRVVPGQRMPVVYDPLDPRLARDAASFDGHRAWPDLLWPIPFLLMGIALVVIALLRPGRMRPP</sequence>
<dbReference type="RefSeq" id="WP_209351132.1">
    <property type="nucleotide sequence ID" value="NZ_JAGIYZ010000005.1"/>
</dbReference>
<proteinExistence type="predicted"/>
<comment type="caution">
    <text evidence="2">The sequence shown here is derived from an EMBL/GenBank/DDBJ whole genome shotgun (WGS) entry which is preliminary data.</text>
</comment>
<keyword evidence="1" id="KW-1133">Transmembrane helix</keyword>
<dbReference type="Proteomes" id="UP000680815">
    <property type="component" value="Unassembled WGS sequence"/>
</dbReference>
<feature type="transmembrane region" description="Helical" evidence="1">
    <location>
        <begin position="115"/>
        <end position="134"/>
    </location>
</feature>
<organism evidence="2 3">
    <name type="scientific">Roseomonas nitratireducens</name>
    <dbReference type="NCBI Taxonomy" id="2820810"/>
    <lineage>
        <taxon>Bacteria</taxon>
        <taxon>Pseudomonadati</taxon>
        <taxon>Pseudomonadota</taxon>
        <taxon>Alphaproteobacteria</taxon>
        <taxon>Acetobacterales</taxon>
        <taxon>Roseomonadaceae</taxon>
        <taxon>Roseomonas</taxon>
    </lineage>
</organism>
<gene>
    <name evidence="2" type="ORF">J5Y09_07500</name>
</gene>
<keyword evidence="1" id="KW-0472">Membrane</keyword>
<evidence type="ECO:0000313" key="2">
    <source>
        <dbReference type="EMBL" id="MBP0463751.1"/>
    </source>
</evidence>
<evidence type="ECO:0000313" key="3">
    <source>
        <dbReference type="Proteomes" id="UP000680815"/>
    </source>
</evidence>
<dbReference type="EMBL" id="JAGIYZ010000005">
    <property type="protein sequence ID" value="MBP0463751.1"/>
    <property type="molecule type" value="Genomic_DNA"/>
</dbReference>
<name>A0ABS4ASF2_9PROT</name>
<keyword evidence="1" id="KW-0812">Transmembrane</keyword>
<protein>
    <submittedName>
        <fullName evidence="2">DUF3592 domain-containing protein</fullName>
    </submittedName>
</protein>
<evidence type="ECO:0000256" key="1">
    <source>
        <dbReference type="SAM" id="Phobius"/>
    </source>
</evidence>
<accession>A0ABS4ASF2</accession>
<keyword evidence="3" id="KW-1185">Reference proteome</keyword>
<reference evidence="2 3" key="1">
    <citation type="submission" date="2021-03" db="EMBL/GenBank/DDBJ databases">
        <authorList>
            <person name="So Y."/>
        </authorList>
    </citation>
    <scope>NUCLEOTIDE SEQUENCE [LARGE SCALE GENOMIC DNA]</scope>
    <source>
        <strain evidence="2 3">PWR1</strain>
    </source>
</reference>